<dbReference type="PANTHER" id="PTHR31246">
    <property type="entry name" value="MICROTUBULE-ASSOCIATED PROTEIN 70-2"/>
    <property type="match status" value="1"/>
</dbReference>
<keyword evidence="3" id="KW-0963">Cytoplasm</keyword>
<sequence length="804" mass="89977">MADGGGGGEEGNASAHRGSSRRRGAAQVGLDADELLTLMHGSDPVKVERDRREKEVGGVLFPLPGSPLLWFPLVFDKDRELGEAQAEIKALRLSERAREKAVEELTDELEKLDEKLKLTESLLDSKNLELKKTNDEKKAAMAAQFAAEATLRRVHAAQKDDDMPPIEAILAPLEAELKLARQEIAKLQEDNRALDRLTKQKEAALLEAERTVQTALAKAAMVDDMQNKNQDLMKQIEICQEENKILDRLHRQKVAEVEKLSQTVRELEEAVLAGGAAANAVRDYQRKVQEMNEERKVLDRELARTKVTANRVAVVVANEWKDGNDKVMPVKQWLEERRFLQGEMQQLRDKLAIAERTARSEAQVKEKYQWRLKVLEDGLRGPPSGSSRPPTEGRNTSSGSSRRLSLGGADNMSKVSPVGALMRRSPSFNSRPSLSTGSSLVLKHAKGTSRSFDGGTRSLDRGKVLVNGPHLLNRSTDAVGDCEPTDSWKASGEEKNTETTNSDSTDMVSGVLYDMLQKEVVSLRKACHEKDQSLKDKDDAIEMLAKKVDTLTKAMEVEAKKMRREVAAMEKEVSAMRLEKEQENKAKRLGSLRGPGTVSQALPGRYYRFIETSLTKSTFHSVASLQKCTTCKHNGLRRGVLLRRMMMTILEERSVQRRMHVLNFKGSTKGHGTGAYDSMQRPFFMCLSACVRAYDDYFKMEKDVVGHIGFSGCVRAKLLHVTISSMEMSTTWGTMFVMVSILRERPLSRPSPSQEVTKNSTLLQDKEKAQQIVQRCMAVTRRHHSFEEASSIYETVESNPQQQV</sequence>
<evidence type="ECO:0000256" key="8">
    <source>
        <dbReference type="SAM" id="MobiDB-lite"/>
    </source>
</evidence>
<feature type="compositionally biased region" description="Low complexity" evidence="8">
    <location>
        <begin position="380"/>
        <end position="408"/>
    </location>
</feature>
<feature type="compositionally biased region" description="Polar residues" evidence="8">
    <location>
        <begin position="426"/>
        <end position="439"/>
    </location>
</feature>
<protein>
    <recommendedName>
        <fullName evidence="10">Microtubule-associated protein 70-2</fullName>
    </recommendedName>
</protein>
<feature type="compositionally biased region" description="Gly residues" evidence="8">
    <location>
        <begin position="1"/>
        <end position="10"/>
    </location>
</feature>
<evidence type="ECO:0008006" key="10">
    <source>
        <dbReference type="Google" id="ProtNLM"/>
    </source>
</evidence>
<dbReference type="EnsemblPlants" id="EMT03977">
    <property type="protein sequence ID" value="EMT03977"/>
    <property type="gene ID" value="F775_09563"/>
</dbReference>
<dbReference type="GO" id="GO:0007010">
    <property type="term" value="P:cytoskeleton organization"/>
    <property type="evidence" value="ECO:0007669"/>
    <property type="project" value="InterPro"/>
</dbReference>
<dbReference type="Pfam" id="PF07058">
    <property type="entry name" value="MAP70"/>
    <property type="match status" value="1"/>
</dbReference>
<feature type="region of interest" description="Disordered" evidence="8">
    <location>
        <begin position="1"/>
        <end position="26"/>
    </location>
</feature>
<dbReference type="GO" id="GO:0008017">
    <property type="term" value="F:microtubule binding"/>
    <property type="evidence" value="ECO:0007669"/>
    <property type="project" value="InterPro"/>
</dbReference>
<accession>M8BLT3</accession>
<evidence type="ECO:0000256" key="5">
    <source>
        <dbReference type="ARBA" id="ARBA00023054"/>
    </source>
</evidence>
<keyword evidence="4" id="KW-0493">Microtubule</keyword>
<name>M8BLT3_AEGTA</name>
<evidence type="ECO:0000256" key="1">
    <source>
        <dbReference type="ARBA" id="ARBA00004245"/>
    </source>
</evidence>
<feature type="coiled-coil region" evidence="7">
    <location>
        <begin position="552"/>
        <end position="586"/>
    </location>
</feature>
<evidence type="ECO:0000256" key="2">
    <source>
        <dbReference type="ARBA" id="ARBA00008825"/>
    </source>
</evidence>
<evidence type="ECO:0000313" key="9">
    <source>
        <dbReference type="EnsemblPlants" id="EMT03977"/>
    </source>
</evidence>
<proteinExistence type="inferred from homology"/>
<comment type="subcellular location">
    <subcellularLocation>
        <location evidence="1">Cytoplasm</location>
        <location evidence="1">Cytoskeleton</location>
    </subcellularLocation>
</comment>
<dbReference type="InterPro" id="IPR009768">
    <property type="entry name" value="MAP70"/>
</dbReference>
<dbReference type="PANTHER" id="PTHR31246:SF17">
    <property type="entry name" value="MICROTUBULE-ASSOCIATED PROTEIN 70-2"/>
    <property type="match status" value="1"/>
</dbReference>
<evidence type="ECO:0000256" key="4">
    <source>
        <dbReference type="ARBA" id="ARBA00022701"/>
    </source>
</evidence>
<evidence type="ECO:0000256" key="3">
    <source>
        <dbReference type="ARBA" id="ARBA00022490"/>
    </source>
</evidence>
<dbReference type="AlphaFoldDB" id="M8BLT3"/>
<dbReference type="GO" id="GO:0005874">
    <property type="term" value="C:microtubule"/>
    <property type="evidence" value="ECO:0007669"/>
    <property type="project" value="UniProtKB-KW"/>
</dbReference>
<comment type="similarity">
    <text evidence="2">Belongs to the MAP70 family.</text>
</comment>
<keyword evidence="5 7" id="KW-0175">Coiled coil</keyword>
<evidence type="ECO:0000256" key="6">
    <source>
        <dbReference type="ARBA" id="ARBA00023212"/>
    </source>
</evidence>
<reference evidence="9" key="1">
    <citation type="submission" date="2015-06" db="UniProtKB">
        <authorList>
            <consortium name="EnsemblPlants"/>
        </authorList>
    </citation>
    <scope>IDENTIFICATION</scope>
</reference>
<evidence type="ECO:0000256" key="7">
    <source>
        <dbReference type="SAM" id="Coils"/>
    </source>
</evidence>
<organism evidence="9">
    <name type="scientific">Aegilops tauschii</name>
    <name type="common">Tausch's goatgrass</name>
    <name type="synonym">Aegilops squarrosa</name>
    <dbReference type="NCBI Taxonomy" id="37682"/>
    <lineage>
        <taxon>Eukaryota</taxon>
        <taxon>Viridiplantae</taxon>
        <taxon>Streptophyta</taxon>
        <taxon>Embryophyta</taxon>
        <taxon>Tracheophyta</taxon>
        <taxon>Spermatophyta</taxon>
        <taxon>Magnoliopsida</taxon>
        <taxon>Liliopsida</taxon>
        <taxon>Poales</taxon>
        <taxon>Poaceae</taxon>
        <taxon>BOP clade</taxon>
        <taxon>Pooideae</taxon>
        <taxon>Triticodae</taxon>
        <taxon>Triticeae</taxon>
        <taxon>Triticinae</taxon>
        <taxon>Aegilops</taxon>
    </lineage>
</organism>
<feature type="coiled-coil region" evidence="7">
    <location>
        <begin position="170"/>
        <end position="364"/>
    </location>
</feature>
<keyword evidence="6" id="KW-0206">Cytoskeleton</keyword>
<feature type="coiled-coil region" evidence="7">
    <location>
        <begin position="95"/>
        <end position="143"/>
    </location>
</feature>
<feature type="region of interest" description="Disordered" evidence="8">
    <location>
        <begin position="375"/>
        <end position="442"/>
    </location>
</feature>
<feature type="region of interest" description="Disordered" evidence="8">
    <location>
        <begin position="473"/>
        <end position="505"/>
    </location>
</feature>